<comment type="caution">
    <text evidence="3">The sequence shown here is derived from an EMBL/GenBank/DDBJ whole genome shotgun (WGS) entry which is preliminary data.</text>
</comment>
<dbReference type="InterPro" id="IPR002181">
    <property type="entry name" value="Fibrinogen_a/b/g_C_dom"/>
</dbReference>
<accession>A0AA89C820</accession>
<dbReference type="PROSITE" id="PS51406">
    <property type="entry name" value="FIBRINOGEN_C_2"/>
    <property type="match status" value="1"/>
</dbReference>
<feature type="domain" description="Fibrinogen C-terminal" evidence="2">
    <location>
        <begin position="36"/>
        <end position="114"/>
    </location>
</feature>
<keyword evidence="1" id="KW-0732">Signal</keyword>
<sequence length="114" mass="13089">MRNDRSFTLLMFLTFFMNSSYCLPTKHLTQGIGGKDSLRYHNNMKFTTKDNDNDLNSKNCATSNDIGAWWYDSCDQCGLNGLYNETSSDKGIEWDGFPGGSIYMKFTQMMVRCE</sequence>
<organism evidence="3 4">
    <name type="scientific">Pinctada imbricata</name>
    <name type="common">Atlantic pearl-oyster</name>
    <name type="synonym">Pinctada martensii</name>
    <dbReference type="NCBI Taxonomy" id="66713"/>
    <lineage>
        <taxon>Eukaryota</taxon>
        <taxon>Metazoa</taxon>
        <taxon>Spiralia</taxon>
        <taxon>Lophotrochozoa</taxon>
        <taxon>Mollusca</taxon>
        <taxon>Bivalvia</taxon>
        <taxon>Autobranchia</taxon>
        <taxon>Pteriomorphia</taxon>
        <taxon>Pterioida</taxon>
        <taxon>Pterioidea</taxon>
        <taxon>Pteriidae</taxon>
        <taxon>Pinctada</taxon>
    </lineage>
</organism>
<dbReference type="GO" id="GO:0005615">
    <property type="term" value="C:extracellular space"/>
    <property type="evidence" value="ECO:0007669"/>
    <property type="project" value="TreeGrafter"/>
</dbReference>
<dbReference type="EMBL" id="VSWD01000004">
    <property type="protein sequence ID" value="KAK3104811.1"/>
    <property type="molecule type" value="Genomic_DNA"/>
</dbReference>
<dbReference type="Gene3D" id="3.90.215.10">
    <property type="entry name" value="Gamma Fibrinogen, chain A, domain 1"/>
    <property type="match status" value="1"/>
</dbReference>
<reference evidence="3" key="1">
    <citation type="submission" date="2019-08" db="EMBL/GenBank/DDBJ databases">
        <title>The improved chromosome-level genome for the pearl oyster Pinctada fucata martensii using PacBio sequencing and Hi-C.</title>
        <authorList>
            <person name="Zheng Z."/>
        </authorList>
    </citation>
    <scope>NUCLEOTIDE SEQUENCE</scope>
    <source>
        <strain evidence="3">ZZ-2019</strain>
        <tissue evidence="3">Adductor muscle</tissue>
    </source>
</reference>
<evidence type="ECO:0000256" key="1">
    <source>
        <dbReference type="SAM" id="SignalP"/>
    </source>
</evidence>
<evidence type="ECO:0000259" key="2">
    <source>
        <dbReference type="PROSITE" id="PS51406"/>
    </source>
</evidence>
<protein>
    <recommendedName>
        <fullName evidence="2">Fibrinogen C-terminal domain-containing protein</fullName>
    </recommendedName>
</protein>
<dbReference type="InterPro" id="IPR014716">
    <property type="entry name" value="Fibrinogen_a/b/g_C_1"/>
</dbReference>
<feature type="chain" id="PRO_5041661151" description="Fibrinogen C-terminal domain-containing protein" evidence="1">
    <location>
        <begin position="23"/>
        <end position="114"/>
    </location>
</feature>
<dbReference type="Pfam" id="PF00147">
    <property type="entry name" value="Fibrinogen_C"/>
    <property type="match status" value="1"/>
</dbReference>
<dbReference type="InterPro" id="IPR050373">
    <property type="entry name" value="Fibrinogen_C-term_domain"/>
</dbReference>
<dbReference type="PANTHER" id="PTHR19143">
    <property type="entry name" value="FIBRINOGEN/TENASCIN/ANGIOPOEITIN"/>
    <property type="match status" value="1"/>
</dbReference>
<gene>
    <name evidence="3" type="ORF">FSP39_010778</name>
</gene>
<dbReference type="AlphaFoldDB" id="A0AA89C820"/>
<dbReference type="SUPFAM" id="SSF56496">
    <property type="entry name" value="Fibrinogen C-terminal domain-like"/>
    <property type="match status" value="1"/>
</dbReference>
<dbReference type="PANTHER" id="PTHR19143:SF327">
    <property type="entry name" value="FI21813P1-RELATED"/>
    <property type="match status" value="1"/>
</dbReference>
<keyword evidence="4" id="KW-1185">Reference proteome</keyword>
<feature type="signal peptide" evidence="1">
    <location>
        <begin position="1"/>
        <end position="22"/>
    </location>
</feature>
<dbReference type="Proteomes" id="UP001186944">
    <property type="component" value="Unassembled WGS sequence"/>
</dbReference>
<name>A0AA89C820_PINIB</name>
<evidence type="ECO:0000313" key="3">
    <source>
        <dbReference type="EMBL" id="KAK3104811.1"/>
    </source>
</evidence>
<dbReference type="InterPro" id="IPR036056">
    <property type="entry name" value="Fibrinogen-like_C"/>
</dbReference>
<dbReference type="SMART" id="SM00186">
    <property type="entry name" value="FBG"/>
    <property type="match status" value="1"/>
</dbReference>
<proteinExistence type="predicted"/>
<evidence type="ECO:0000313" key="4">
    <source>
        <dbReference type="Proteomes" id="UP001186944"/>
    </source>
</evidence>